<feature type="compositionally biased region" description="Low complexity" evidence="3">
    <location>
        <begin position="883"/>
        <end position="904"/>
    </location>
</feature>
<dbReference type="SMART" id="SM00025">
    <property type="entry name" value="Pumilio"/>
    <property type="match status" value="7"/>
</dbReference>
<comment type="caution">
    <text evidence="5">The sequence shown here is derived from an EMBL/GenBank/DDBJ whole genome shotgun (WGS) entry which is preliminary data.</text>
</comment>
<reference evidence="5" key="1">
    <citation type="journal article" date="2023" name="PhytoFront">
        <title>Draft Genome Resources of Seven Strains of Tilletia horrida, Causal Agent of Kernel Smut of Rice.</title>
        <authorList>
            <person name="Khanal S."/>
            <person name="Antony Babu S."/>
            <person name="Zhou X.G."/>
        </authorList>
    </citation>
    <scope>NUCLEOTIDE SEQUENCE</scope>
    <source>
        <strain evidence="5">TX3</strain>
    </source>
</reference>
<feature type="region of interest" description="Disordered" evidence="3">
    <location>
        <begin position="849"/>
        <end position="918"/>
    </location>
</feature>
<dbReference type="PROSITE" id="PS50302">
    <property type="entry name" value="PUM"/>
    <property type="match status" value="2"/>
</dbReference>
<dbReference type="GO" id="GO:0000288">
    <property type="term" value="P:nuclear-transcribed mRNA catabolic process, deadenylation-dependent decay"/>
    <property type="evidence" value="ECO:0007669"/>
    <property type="project" value="TreeGrafter"/>
</dbReference>
<dbReference type="AlphaFoldDB" id="A0AAN6JPE8"/>
<proteinExistence type="predicted"/>
<name>A0AAN6JPE8_9BASI</name>
<dbReference type="PANTHER" id="PTHR12537:SF12">
    <property type="entry name" value="MATERNAL PROTEIN PUMILIO"/>
    <property type="match status" value="1"/>
</dbReference>
<organism evidence="5 6">
    <name type="scientific">Tilletia horrida</name>
    <dbReference type="NCBI Taxonomy" id="155126"/>
    <lineage>
        <taxon>Eukaryota</taxon>
        <taxon>Fungi</taxon>
        <taxon>Dikarya</taxon>
        <taxon>Basidiomycota</taxon>
        <taxon>Ustilaginomycotina</taxon>
        <taxon>Exobasidiomycetes</taxon>
        <taxon>Tilletiales</taxon>
        <taxon>Tilletiaceae</taxon>
        <taxon>Tilletia</taxon>
    </lineage>
</organism>
<feature type="region of interest" description="Disordered" evidence="3">
    <location>
        <begin position="214"/>
        <end position="305"/>
    </location>
</feature>
<sequence length="1254" mass="130697">MTQQEPNSLPTYHLGTMSVSAPPTRQPPHTSRFAPFDSPEQEEAAELGFEGLLEPPPVKPGRNRSQTTTPIATHAQAHLLEDNVLTATQSSPMHARHVDLIHGGGLLDLDEAERRLLQHQEHHSTGHCTPALSTSSSASIPSIDSTGSLSRHLRANLESPTPSPRALAGLIGSAHLSLPGADDTATGRQAKSGLYRHPFARLSGAVDGLIGSYPSSSADSRSSTSSSLSGSPRSDQIQSVSAATGARKRSLTDRANLAGRPFGDDRSGSSPTAVGQNDKNTSGQTGSSPHSSPGHQLHHQSSKSLSHLGKLHVEADIFGSSPSLFGPCDPFSSPNFVPMGRHPSFHLAIPSSLEQDGTGAQTPDLGSSSLEPDSTDASFVSADEVPKPIGTQPGDQLRSAYQVADNSTGEESAFNSDPASISSSTLLSDRSTSYIDRIPKAQTQIQEAATTATAGPAQTPSRLASKHRPPPLTLHRQSVALPPPPHTGSTTQGGSPFVPTFLLSPFGTGPMGAHENSFMNPMGGPTPPGQLGAQFGPLAALGGAGDNLQQLGWAQLPLGPHGGNPAEATADVHLGRGPGGQAQHVRQDGPVSAPLAGPAAVTAAACMPALAHLPPSAATMHNMRAQSLGHPPVSAGFAPGSLGVDMATDAGMHPFAFGSAGHVPLAAAAAAAAAGAALRARGGMPMTTPVTPVGPNLASGWPFDMAHGAGADFAGPEKLFGGLSSSAGNLMPGSAVDSARVQQLAAQLQARDSAVDILQRHIDRLNAQLVSLSVAAEGGPTPPGGATSTDSNHGSIHGLSTSEVGGGGGAMGVPIPTPTGLVRGAAEGMGGAYARFADGSAPLSAIAAARRDSSPQGQGHAYGHGQGFAPGLNAAAPPFRITSSSSSGSMASSLSSSIHAAQSDSDTDSNAQRNTGDQYIGPKVLVERALGPRNQEATIVLQQQLKSATPERKQAIVNAIAPHSLKLAFDKHGNFLLQRAITACPQLAWQLKGSFVQLSLSPYGCHVVQKILDEGEEYRVAVVKEMLENRLAETLTSRNSIHVWQKLLEINWTSREFRKSIFRTINDTMRGTWARTAVQETGSIICQNVFESADAEDRQECIAEVLGSLRECAMDQYGVWVAQHLVEHGDREHRRAAMDKLLEDAVTLTLSQYGQKAIMSALRTNDEIFLRRYVDILCGQEATGGASSRRSVLVEIGSAPQGLQIVTQLLTSVTPAQREKIIQTVRRNSVFLKGSKTGLKVHQLCERARAFTGY</sequence>
<feature type="region of interest" description="Disordered" evidence="3">
    <location>
        <begin position="353"/>
        <end position="426"/>
    </location>
</feature>
<feature type="region of interest" description="Disordered" evidence="3">
    <location>
        <begin position="119"/>
        <end position="147"/>
    </location>
</feature>
<feature type="region of interest" description="Disordered" evidence="3">
    <location>
        <begin position="574"/>
        <end position="593"/>
    </location>
</feature>
<feature type="compositionally biased region" description="Low complexity" evidence="3">
    <location>
        <begin position="444"/>
        <end position="454"/>
    </location>
</feature>
<feature type="repeat" description="Pumilio" evidence="2">
    <location>
        <begin position="990"/>
        <end position="1028"/>
    </location>
</feature>
<feature type="compositionally biased region" description="Polar residues" evidence="3">
    <location>
        <begin position="17"/>
        <end position="29"/>
    </location>
</feature>
<feature type="region of interest" description="Disordered" evidence="3">
    <location>
        <begin position="444"/>
        <end position="495"/>
    </location>
</feature>
<dbReference type="Gene3D" id="1.25.10.10">
    <property type="entry name" value="Leucine-rich Repeat Variant"/>
    <property type="match status" value="1"/>
</dbReference>
<dbReference type="EMBL" id="JAPDMQ010000016">
    <property type="protein sequence ID" value="KAK0540255.1"/>
    <property type="molecule type" value="Genomic_DNA"/>
</dbReference>
<evidence type="ECO:0000313" key="5">
    <source>
        <dbReference type="EMBL" id="KAK0540255.1"/>
    </source>
</evidence>
<feature type="region of interest" description="Disordered" evidence="3">
    <location>
        <begin position="1"/>
        <end position="67"/>
    </location>
</feature>
<dbReference type="InterPro" id="IPR011989">
    <property type="entry name" value="ARM-like"/>
</dbReference>
<feature type="compositionally biased region" description="Low complexity" evidence="3">
    <location>
        <begin position="416"/>
        <end position="426"/>
    </location>
</feature>
<feature type="compositionally biased region" description="Low complexity" evidence="3">
    <location>
        <begin position="776"/>
        <end position="789"/>
    </location>
</feature>
<dbReference type="InterPro" id="IPR001313">
    <property type="entry name" value="Pumilio_RNA-bd_rpt"/>
</dbReference>
<dbReference type="PROSITE" id="PS50303">
    <property type="entry name" value="PUM_HD"/>
    <property type="match status" value="1"/>
</dbReference>
<evidence type="ECO:0000259" key="4">
    <source>
        <dbReference type="PROSITE" id="PS50303"/>
    </source>
</evidence>
<feature type="compositionally biased region" description="Polar residues" evidence="3">
    <location>
        <begin position="268"/>
        <end position="293"/>
    </location>
</feature>
<evidence type="ECO:0000256" key="1">
    <source>
        <dbReference type="ARBA" id="ARBA00022737"/>
    </source>
</evidence>
<dbReference type="PANTHER" id="PTHR12537">
    <property type="entry name" value="RNA BINDING PROTEIN PUMILIO-RELATED"/>
    <property type="match status" value="1"/>
</dbReference>
<feature type="compositionally biased region" description="Polar residues" evidence="3">
    <location>
        <begin position="404"/>
        <end position="415"/>
    </location>
</feature>
<accession>A0AAN6JPE8</accession>
<feature type="compositionally biased region" description="Polar residues" evidence="3">
    <location>
        <begin position="790"/>
        <end position="803"/>
    </location>
</feature>
<gene>
    <name evidence="5" type="primary">mpf1</name>
    <name evidence="5" type="ORF">OC842_000550</name>
</gene>
<keyword evidence="6" id="KW-1185">Reference proteome</keyword>
<feature type="region of interest" description="Disordered" evidence="3">
    <location>
        <begin position="776"/>
        <end position="810"/>
    </location>
</feature>
<feature type="compositionally biased region" description="Polar residues" evidence="3">
    <location>
        <begin position="908"/>
        <end position="917"/>
    </location>
</feature>
<feature type="domain" description="PUM-HD" evidence="4">
    <location>
        <begin position="893"/>
        <end position="1249"/>
    </location>
</feature>
<evidence type="ECO:0000313" key="6">
    <source>
        <dbReference type="Proteomes" id="UP001176521"/>
    </source>
</evidence>
<dbReference type="GO" id="GO:0005737">
    <property type="term" value="C:cytoplasm"/>
    <property type="evidence" value="ECO:0007669"/>
    <property type="project" value="TreeGrafter"/>
</dbReference>
<feature type="repeat" description="Pumilio" evidence="2">
    <location>
        <begin position="1104"/>
        <end position="1143"/>
    </location>
</feature>
<dbReference type="Pfam" id="PF00806">
    <property type="entry name" value="PUF"/>
    <property type="match status" value="5"/>
</dbReference>
<dbReference type="InterPro" id="IPR016024">
    <property type="entry name" value="ARM-type_fold"/>
</dbReference>
<feature type="compositionally biased region" description="Low complexity" evidence="3">
    <location>
        <begin position="214"/>
        <end position="235"/>
    </location>
</feature>
<dbReference type="GO" id="GO:0003730">
    <property type="term" value="F:mRNA 3'-UTR binding"/>
    <property type="evidence" value="ECO:0007669"/>
    <property type="project" value="TreeGrafter"/>
</dbReference>
<feature type="compositionally biased region" description="Low complexity" evidence="3">
    <location>
        <begin position="130"/>
        <end position="147"/>
    </location>
</feature>
<feature type="compositionally biased region" description="Polar residues" evidence="3">
    <location>
        <begin position="353"/>
        <end position="378"/>
    </location>
</feature>
<dbReference type="SUPFAM" id="SSF48371">
    <property type="entry name" value="ARM repeat"/>
    <property type="match status" value="1"/>
</dbReference>
<evidence type="ECO:0000256" key="3">
    <source>
        <dbReference type="SAM" id="MobiDB-lite"/>
    </source>
</evidence>
<evidence type="ECO:0000256" key="2">
    <source>
        <dbReference type="PROSITE-ProRule" id="PRU00317"/>
    </source>
</evidence>
<dbReference type="Proteomes" id="UP001176521">
    <property type="component" value="Unassembled WGS sequence"/>
</dbReference>
<protein>
    <submittedName>
        <fullName evidence="5">Meiotic PUF protein 1</fullName>
    </submittedName>
</protein>
<dbReference type="InterPro" id="IPR033133">
    <property type="entry name" value="PUM-HD"/>
</dbReference>
<feature type="compositionally biased region" description="Polar residues" evidence="3">
    <location>
        <begin position="1"/>
        <end position="10"/>
    </location>
</feature>
<keyword evidence="1" id="KW-0677">Repeat</keyword>